<feature type="compositionally biased region" description="Basic and acidic residues" evidence="4">
    <location>
        <begin position="1"/>
        <end position="18"/>
    </location>
</feature>
<dbReference type="Proteomes" id="UP000184096">
    <property type="component" value="Chromosome I"/>
</dbReference>
<keyword evidence="7" id="KW-1185">Reference proteome</keyword>
<dbReference type="AlphaFoldDB" id="A0A1M7UE60"/>
<evidence type="ECO:0000259" key="5">
    <source>
        <dbReference type="PROSITE" id="PS50995"/>
    </source>
</evidence>
<dbReference type="SUPFAM" id="SSF46785">
    <property type="entry name" value="Winged helix' DNA-binding domain"/>
    <property type="match status" value="1"/>
</dbReference>
<evidence type="ECO:0000313" key="6">
    <source>
        <dbReference type="EMBL" id="SHN81309.1"/>
    </source>
</evidence>
<evidence type="ECO:0000313" key="7">
    <source>
        <dbReference type="Proteomes" id="UP000184096"/>
    </source>
</evidence>
<dbReference type="Pfam" id="PF12802">
    <property type="entry name" value="MarR_2"/>
    <property type="match status" value="1"/>
</dbReference>
<evidence type="ECO:0000256" key="4">
    <source>
        <dbReference type="SAM" id="MobiDB-lite"/>
    </source>
</evidence>
<dbReference type="GO" id="GO:0003700">
    <property type="term" value="F:DNA-binding transcription factor activity"/>
    <property type="evidence" value="ECO:0007669"/>
    <property type="project" value="InterPro"/>
</dbReference>
<dbReference type="GO" id="GO:0003677">
    <property type="term" value="F:DNA binding"/>
    <property type="evidence" value="ECO:0007669"/>
    <property type="project" value="UniProtKB-KW"/>
</dbReference>
<organism evidence="6 7">
    <name type="scientific">Bradyrhizobium erythrophlei</name>
    <dbReference type="NCBI Taxonomy" id="1437360"/>
    <lineage>
        <taxon>Bacteria</taxon>
        <taxon>Pseudomonadati</taxon>
        <taxon>Pseudomonadota</taxon>
        <taxon>Alphaproteobacteria</taxon>
        <taxon>Hyphomicrobiales</taxon>
        <taxon>Nitrobacteraceae</taxon>
        <taxon>Bradyrhizobium</taxon>
    </lineage>
</organism>
<proteinExistence type="predicted"/>
<dbReference type="EMBL" id="LT670849">
    <property type="protein sequence ID" value="SHN81309.1"/>
    <property type="molecule type" value="Genomic_DNA"/>
</dbReference>
<name>A0A1M7UE60_9BRAD</name>
<keyword evidence="2" id="KW-0238">DNA-binding</keyword>
<dbReference type="PROSITE" id="PS50995">
    <property type="entry name" value="HTH_MARR_2"/>
    <property type="match status" value="1"/>
</dbReference>
<protein>
    <submittedName>
        <fullName evidence="6">Transcriptional regulator, MarR family</fullName>
    </submittedName>
</protein>
<gene>
    <name evidence="6" type="ORF">SAMN05444170_4683</name>
</gene>
<dbReference type="InterPro" id="IPR036388">
    <property type="entry name" value="WH-like_DNA-bd_sf"/>
</dbReference>
<accession>A0A1M7UE60</accession>
<dbReference type="InterPro" id="IPR000835">
    <property type="entry name" value="HTH_MarR-typ"/>
</dbReference>
<dbReference type="OrthoDB" id="8255121at2"/>
<dbReference type="PANTHER" id="PTHR42756">
    <property type="entry name" value="TRANSCRIPTIONAL REGULATOR, MARR"/>
    <property type="match status" value="1"/>
</dbReference>
<evidence type="ECO:0000256" key="1">
    <source>
        <dbReference type="ARBA" id="ARBA00023015"/>
    </source>
</evidence>
<dbReference type="SMART" id="SM00347">
    <property type="entry name" value="HTH_MARR"/>
    <property type="match status" value="1"/>
</dbReference>
<keyword evidence="1" id="KW-0805">Transcription regulation</keyword>
<feature type="domain" description="HTH marR-type" evidence="5">
    <location>
        <begin position="41"/>
        <end position="179"/>
    </location>
</feature>
<feature type="region of interest" description="Disordered" evidence="4">
    <location>
        <begin position="1"/>
        <end position="34"/>
    </location>
</feature>
<dbReference type="PANTHER" id="PTHR42756:SF1">
    <property type="entry name" value="TRANSCRIPTIONAL REPRESSOR OF EMRAB OPERON"/>
    <property type="match status" value="1"/>
</dbReference>
<dbReference type="Gene3D" id="1.10.10.10">
    <property type="entry name" value="Winged helix-like DNA-binding domain superfamily/Winged helix DNA-binding domain"/>
    <property type="match status" value="1"/>
</dbReference>
<sequence length="201" mass="22370">MSRQKAKTDRGQTPRRTEASGARGGLPLTVSRPELLNDGTDRDFRKLVHNIFAFMARHETIRDGHARQIGLAGVEYTILISIGHLGLDGDVNVKTIADHLHMSGAFVTTVTSKLQTLGLVEKTQDSVDRRRISLAITEKGKALLRQLAPYQREINDVEFGPLSREDFQTVSRILESLIDSSDKAFALQRYKSSIKETTKVA</sequence>
<dbReference type="InterPro" id="IPR036390">
    <property type="entry name" value="WH_DNA-bd_sf"/>
</dbReference>
<evidence type="ECO:0000256" key="3">
    <source>
        <dbReference type="ARBA" id="ARBA00023163"/>
    </source>
</evidence>
<reference evidence="7" key="1">
    <citation type="submission" date="2016-11" db="EMBL/GenBank/DDBJ databases">
        <authorList>
            <person name="Varghese N."/>
            <person name="Submissions S."/>
        </authorList>
    </citation>
    <scope>NUCLEOTIDE SEQUENCE [LARGE SCALE GENOMIC DNA]</scope>
    <source>
        <strain evidence="7">GAS401</strain>
    </source>
</reference>
<keyword evidence="3" id="KW-0804">Transcription</keyword>
<evidence type="ECO:0000256" key="2">
    <source>
        <dbReference type="ARBA" id="ARBA00023125"/>
    </source>
</evidence>
<dbReference type="RefSeq" id="WP_083587709.1">
    <property type="nucleotide sequence ID" value="NZ_LT670849.1"/>
</dbReference>